<keyword evidence="1" id="KW-1133">Transmembrane helix</keyword>
<dbReference type="PANTHER" id="PTHR34351">
    <property type="entry name" value="SLR1927 PROTEIN-RELATED"/>
    <property type="match status" value="1"/>
</dbReference>
<dbReference type="Proteomes" id="UP000003277">
    <property type="component" value="Unassembled WGS sequence"/>
</dbReference>
<name>H1D2F2_9FIRM</name>
<protein>
    <recommendedName>
        <fullName evidence="2">DUF58 domain-containing protein</fullName>
    </recommendedName>
</protein>
<keyword evidence="1" id="KW-0812">Transmembrane</keyword>
<keyword evidence="4" id="KW-1185">Reference proteome</keyword>
<accession>H1D2F2</accession>
<keyword evidence="1" id="KW-0472">Membrane</keyword>
<feature type="transmembrane region" description="Helical" evidence="1">
    <location>
        <begin position="5"/>
        <end position="20"/>
    </location>
</feature>
<evidence type="ECO:0000313" key="3">
    <source>
        <dbReference type="EMBL" id="EHO62292.1"/>
    </source>
</evidence>
<reference evidence="3 4" key="1">
    <citation type="submission" date="2011-11" db="EMBL/GenBank/DDBJ databases">
        <title>The Genome Sequence of Dialister succinatiphilus YIT 11850.</title>
        <authorList>
            <consortium name="The Broad Institute Genome Sequencing Platform"/>
            <person name="Earl A."/>
            <person name="Ward D."/>
            <person name="Feldgarden M."/>
            <person name="Gevers D."/>
            <person name="Morotomi M."/>
            <person name="Young S.K."/>
            <person name="Zeng Q."/>
            <person name="Gargeya S."/>
            <person name="Fitzgerald M."/>
            <person name="Haas B."/>
            <person name="Abouelleil A."/>
            <person name="Alvarado L."/>
            <person name="Arachchi H.M."/>
            <person name="Berlin A."/>
            <person name="Brown A."/>
            <person name="Chapman S.B."/>
            <person name="Dunbar C."/>
            <person name="Gearin G."/>
            <person name="Goldberg J."/>
            <person name="Griggs A."/>
            <person name="Gujja S."/>
            <person name="Heiman D."/>
            <person name="Howarth C."/>
            <person name="Lui A."/>
            <person name="MacDonald P.J.P."/>
            <person name="Montmayeur A."/>
            <person name="Murphy C."/>
            <person name="Neiman D."/>
            <person name="Pearson M."/>
            <person name="Priest M."/>
            <person name="Roberts A."/>
            <person name="Saif S."/>
            <person name="Shea T."/>
            <person name="Sisk P."/>
            <person name="Stolte C."/>
            <person name="Sykes S."/>
            <person name="Wortman J."/>
            <person name="Nusbaum C."/>
            <person name="Birren B."/>
        </authorList>
    </citation>
    <scope>NUCLEOTIDE SEQUENCE [LARGE SCALE GENOMIC DNA]</scope>
    <source>
        <strain evidence="3 4">YIT 11850</strain>
    </source>
</reference>
<evidence type="ECO:0000256" key="1">
    <source>
        <dbReference type="SAM" id="Phobius"/>
    </source>
</evidence>
<proteinExistence type="predicted"/>
<dbReference type="eggNOG" id="COG1721">
    <property type="taxonomic scope" value="Bacteria"/>
</dbReference>
<sequence length="337" mass="37651">MGRFYYVFLLLIAFFLMVIYDLYDSFLLSVMLLLSPFCLYFFSRKAGRSVSFACEAPSRVERGKEAEIAISLKSPFLPFLSSPEVRLSGSPYEAYEEEKEGLVFYFTRSMVHCGRLSLGKITFSWKDPFGLFHFQRELPASPILVYPKQAGTFHDALAALRRIAGSEEVEYFGATEYKPGDNPHLINWKVTARKDDVYVRDSYPAGSDRIVLAADYEEDEVLRDTVGDALYSAGLALLSARIPFRFVFAAPKGTASHTIRTREEWMDALSGFLRAGRTGALMGSGLSPYIPICYITGNPKPPIPPELFPAIWCAKEGAERAALSGRREIYKALGGDA</sequence>
<dbReference type="InterPro" id="IPR002881">
    <property type="entry name" value="DUF58"/>
</dbReference>
<evidence type="ECO:0000313" key="4">
    <source>
        <dbReference type="Proteomes" id="UP000003277"/>
    </source>
</evidence>
<dbReference type="AlphaFoldDB" id="H1D2F2"/>
<dbReference type="Pfam" id="PF01882">
    <property type="entry name" value="DUF58"/>
    <property type="match status" value="1"/>
</dbReference>
<feature type="domain" description="DUF58" evidence="2">
    <location>
        <begin position="176"/>
        <end position="217"/>
    </location>
</feature>
<evidence type="ECO:0000259" key="2">
    <source>
        <dbReference type="Pfam" id="PF01882"/>
    </source>
</evidence>
<dbReference type="HOGENOM" id="CLU_823176_0_0_9"/>
<comment type="caution">
    <text evidence="3">The sequence shown here is derived from an EMBL/GenBank/DDBJ whole genome shotgun (WGS) entry which is preliminary data.</text>
</comment>
<dbReference type="STRING" id="742743.HMPREF9453_01826"/>
<organism evidence="3 4">
    <name type="scientific">Dialister succinatiphilus YIT 11850</name>
    <dbReference type="NCBI Taxonomy" id="742743"/>
    <lineage>
        <taxon>Bacteria</taxon>
        <taxon>Bacillati</taxon>
        <taxon>Bacillota</taxon>
        <taxon>Negativicutes</taxon>
        <taxon>Veillonellales</taxon>
        <taxon>Veillonellaceae</taxon>
        <taxon>Dialister</taxon>
    </lineage>
</organism>
<dbReference type="PANTHER" id="PTHR34351:SF2">
    <property type="entry name" value="DUF58 DOMAIN-CONTAINING PROTEIN"/>
    <property type="match status" value="1"/>
</dbReference>
<dbReference type="PATRIC" id="fig|742743.3.peg.1857"/>
<dbReference type="OrthoDB" id="1634632at2"/>
<gene>
    <name evidence="3" type="ORF">HMPREF9453_01826</name>
</gene>
<dbReference type="RefSeq" id="WP_008860320.1">
    <property type="nucleotide sequence ID" value="NZ_JH591189.1"/>
</dbReference>
<dbReference type="EMBL" id="ADLT01000058">
    <property type="protein sequence ID" value="EHO62292.1"/>
    <property type="molecule type" value="Genomic_DNA"/>
</dbReference>